<organism evidence="1 2">
    <name type="scientific">Odoribacter splanchnicus</name>
    <dbReference type="NCBI Taxonomy" id="28118"/>
    <lineage>
        <taxon>Bacteria</taxon>
        <taxon>Pseudomonadati</taxon>
        <taxon>Bacteroidota</taxon>
        <taxon>Bacteroidia</taxon>
        <taxon>Bacteroidales</taxon>
        <taxon>Odoribacteraceae</taxon>
        <taxon>Odoribacter</taxon>
    </lineage>
</organism>
<protein>
    <recommendedName>
        <fullName evidence="3">SIR2-like domain-containing protein</fullName>
    </recommendedName>
</protein>
<dbReference type="SUPFAM" id="SSF52467">
    <property type="entry name" value="DHS-like NAD/FAD-binding domain"/>
    <property type="match status" value="1"/>
</dbReference>
<gene>
    <name evidence="1" type="ORF">PN645_16355</name>
</gene>
<evidence type="ECO:0000313" key="2">
    <source>
        <dbReference type="Proteomes" id="UP001212263"/>
    </source>
</evidence>
<name>A0AAW6FNE4_9BACT</name>
<dbReference type="Proteomes" id="UP001212263">
    <property type="component" value="Unassembled WGS sequence"/>
</dbReference>
<dbReference type="AlphaFoldDB" id="A0AAW6FNE4"/>
<dbReference type="RefSeq" id="WP_240143326.1">
    <property type="nucleotide sequence ID" value="NZ_JAQMRB010000030.1"/>
</dbReference>
<dbReference type="EMBL" id="JAQMRD010000027">
    <property type="protein sequence ID" value="MDB9224555.1"/>
    <property type="molecule type" value="Genomic_DNA"/>
</dbReference>
<comment type="caution">
    <text evidence="1">The sequence shown here is derived from an EMBL/GenBank/DDBJ whole genome shotgun (WGS) entry which is preliminary data.</text>
</comment>
<evidence type="ECO:0008006" key="3">
    <source>
        <dbReference type="Google" id="ProtNLM"/>
    </source>
</evidence>
<proteinExistence type="predicted"/>
<evidence type="ECO:0000313" key="1">
    <source>
        <dbReference type="EMBL" id="MDB9224555.1"/>
    </source>
</evidence>
<accession>A0AAW6FNE4</accession>
<reference evidence="1" key="1">
    <citation type="submission" date="2023-01" db="EMBL/GenBank/DDBJ databases">
        <title>Human gut microbiome strain richness.</title>
        <authorList>
            <person name="Chen-Liaw A."/>
        </authorList>
    </citation>
    <scope>NUCLEOTIDE SEQUENCE</scope>
    <source>
        <strain evidence="1">RTP21484st1_B7_RTP21484_190118</strain>
    </source>
</reference>
<sequence length="448" mass="52254">MPTYHKRNKVGILDLSIPVVNKKQKKTNKEIYNKNDNANMAESKNKSTKGKSISFLLGAGFSAPKGYPIGNQLNEKLLTCTGDNFAFSPSGTLVVNNDGTKPDLGYKNQYDIYFDFCTDLIRYYNDNIKSFDYEEFYDYLKNDAHKDPALVAFFKAKKYNGGKAKLNDYLFQIDNIFNQLISFYLEDKDGKNRHNDEAFHMKPYFDGYTGFLNCIETFLKEFIVDVHTLNHDLFFERLDRTEWINGELCDGFEELGSPYYGTLLYDNRSYKCRLERYTGNYDTKLRLYKLHGSIDYYLYSRTEGTTFIPETYIKRKWGIGSSDFYKEIKDKDGNLVYENCWINYHSDFLTGTTSKIIRYREPLLYQKLFKLFEDNLEQADMLIIIGYGCKDLEVNKIIMEKFGKDKPCFIVDPYAGDTVKDFIKEMGDNTKLISKSLDSLQIADFIKL</sequence>
<dbReference type="InterPro" id="IPR029035">
    <property type="entry name" value="DHS-like_NAD/FAD-binding_dom"/>
</dbReference>